<protein>
    <submittedName>
        <fullName evidence="1">Uncharacterized protein</fullName>
    </submittedName>
</protein>
<organism evidence="1">
    <name type="scientific">hydrothermal vent metagenome</name>
    <dbReference type="NCBI Taxonomy" id="652676"/>
    <lineage>
        <taxon>unclassified sequences</taxon>
        <taxon>metagenomes</taxon>
        <taxon>ecological metagenomes</taxon>
    </lineage>
</organism>
<accession>A0A3B0WIV7</accession>
<evidence type="ECO:0000313" key="1">
    <source>
        <dbReference type="EMBL" id="VAW49359.1"/>
    </source>
</evidence>
<dbReference type="EMBL" id="UOFB01000348">
    <property type="protein sequence ID" value="VAW49359.1"/>
    <property type="molecule type" value="Genomic_DNA"/>
</dbReference>
<sequence>TYRSKYHQVALQNEKPLVSNDCYLEQRKAVKRTWETLMLS</sequence>
<gene>
    <name evidence="1" type="ORF">MNBD_GAMMA04-1572</name>
</gene>
<feature type="non-terminal residue" evidence="1">
    <location>
        <position position="1"/>
    </location>
</feature>
<dbReference type="AlphaFoldDB" id="A0A3B0WIV7"/>
<reference evidence="1" key="1">
    <citation type="submission" date="2018-06" db="EMBL/GenBank/DDBJ databases">
        <authorList>
            <person name="Zhirakovskaya E."/>
        </authorList>
    </citation>
    <scope>NUCLEOTIDE SEQUENCE</scope>
</reference>
<name>A0A3B0WIV7_9ZZZZ</name>
<proteinExistence type="predicted"/>